<dbReference type="Gene3D" id="3.30.565.10">
    <property type="entry name" value="Histidine kinase-like ATPase, C-terminal domain"/>
    <property type="match status" value="1"/>
</dbReference>
<gene>
    <name evidence="6" type="ORF">MUN82_09515</name>
</gene>
<dbReference type="Gene3D" id="1.10.287.130">
    <property type="match status" value="1"/>
</dbReference>
<dbReference type="InterPro" id="IPR005467">
    <property type="entry name" value="His_kinase_dom"/>
</dbReference>
<proteinExistence type="predicted"/>
<accession>A0A8T9T106</accession>
<dbReference type="PANTHER" id="PTHR42878:SF15">
    <property type="entry name" value="BACTERIOPHYTOCHROME"/>
    <property type="match status" value="1"/>
</dbReference>
<keyword evidence="4" id="KW-0418">Kinase</keyword>
<keyword evidence="7" id="KW-1185">Reference proteome</keyword>
<dbReference type="PRINTS" id="PR00344">
    <property type="entry name" value="BCTRLSENSOR"/>
</dbReference>
<dbReference type="GO" id="GO:0007234">
    <property type="term" value="P:osmosensory signaling via phosphorelay pathway"/>
    <property type="evidence" value="ECO:0007669"/>
    <property type="project" value="TreeGrafter"/>
</dbReference>
<dbReference type="AlphaFoldDB" id="A0A8T9T106"/>
<evidence type="ECO:0000313" key="7">
    <source>
        <dbReference type="Proteomes" id="UP000829925"/>
    </source>
</evidence>
<dbReference type="PROSITE" id="PS50109">
    <property type="entry name" value="HIS_KIN"/>
    <property type="match status" value="1"/>
</dbReference>
<dbReference type="EMBL" id="CP095053">
    <property type="protein sequence ID" value="UOR07321.1"/>
    <property type="molecule type" value="Genomic_DNA"/>
</dbReference>
<dbReference type="SUPFAM" id="SSF47384">
    <property type="entry name" value="Homodimeric domain of signal transducing histidine kinase"/>
    <property type="match status" value="1"/>
</dbReference>
<dbReference type="SUPFAM" id="SSF55874">
    <property type="entry name" value="ATPase domain of HSP90 chaperone/DNA topoisomerase II/histidine kinase"/>
    <property type="match status" value="1"/>
</dbReference>
<dbReference type="GO" id="GO:0000156">
    <property type="term" value="F:phosphorelay response regulator activity"/>
    <property type="evidence" value="ECO:0007669"/>
    <property type="project" value="TreeGrafter"/>
</dbReference>
<keyword evidence="6" id="KW-0067">ATP-binding</keyword>
<keyword evidence="3" id="KW-0808">Transferase</keyword>
<dbReference type="Proteomes" id="UP000829925">
    <property type="component" value="Chromosome"/>
</dbReference>
<evidence type="ECO:0000256" key="1">
    <source>
        <dbReference type="ARBA" id="ARBA00000085"/>
    </source>
</evidence>
<comment type="catalytic activity">
    <reaction evidence="1">
        <text>ATP + protein L-histidine = ADP + protein N-phospho-L-histidine.</text>
        <dbReference type="EC" id="2.7.13.3"/>
    </reaction>
</comment>
<keyword evidence="6" id="KW-0547">Nucleotide-binding</keyword>
<dbReference type="Pfam" id="PF02518">
    <property type="entry name" value="HATPase_c"/>
    <property type="match status" value="1"/>
</dbReference>
<name>A0A8T9T106_9BACT</name>
<dbReference type="InterPro" id="IPR003594">
    <property type="entry name" value="HATPase_dom"/>
</dbReference>
<evidence type="ECO:0000256" key="3">
    <source>
        <dbReference type="ARBA" id="ARBA00022679"/>
    </source>
</evidence>
<dbReference type="SUPFAM" id="SSF55781">
    <property type="entry name" value="GAF domain-like"/>
    <property type="match status" value="1"/>
</dbReference>
<dbReference type="GO" id="GO:0005524">
    <property type="term" value="F:ATP binding"/>
    <property type="evidence" value="ECO:0007669"/>
    <property type="project" value="UniProtKB-KW"/>
</dbReference>
<dbReference type="InterPro" id="IPR036097">
    <property type="entry name" value="HisK_dim/P_sf"/>
</dbReference>
<reference evidence="6 7" key="1">
    <citation type="submission" date="2022-04" db="EMBL/GenBank/DDBJ databases">
        <title>Hymenobacter sp. isolated from the air.</title>
        <authorList>
            <person name="Won M."/>
            <person name="Lee C.-M."/>
            <person name="Woen H.-Y."/>
            <person name="Kwon S.-W."/>
        </authorList>
    </citation>
    <scope>NUCLEOTIDE SEQUENCE [LARGE SCALE GENOMIC DNA]</scope>
    <source>
        <strain evidence="7">5413 J-13</strain>
    </source>
</reference>
<evidence type="ECO:0000313" key="6">
    <source>
        <dbReference type="EMBL" id="UOR07321.1"/>
    </source>
</evidence>
<dbReference type="GO" id="GO:0030295">
    <property type="term" value="F:protein kinase activator activity"/>
    <property type="evidence" value="ECO:0007669"/>
    <property type="project" value="TreeGrafter"/>
</dbReference>
<evidence type="ECO:0000259" key="5">
    <source>
        <dbReference type="PROSITE" id="PS50109"/>
    </source>
</evidence>
<dbReference type="GO" id="GO:0000155">
    <property type="term" value="F:phosphorelay sensor kinase activity"/>
    <property type="evidence" value="ECO:0007669"/>
    <property type="project" value="InterPro"/>
</dbReference>
<dbReference type="KEGG" id="haei:MUN82_09515"/>
<dbReference type="SUPFAM" id="SSF55785">
    <property type="entry name" value="PYP-like sensor domain (PAS domain)"/>
    <property type="match status" value="1"/>
</dbReference>
<dbReference type="SMART" id="SM00387">
    <property type="entry name" value="HATPase_c"/>
    <property type="match status" value="1"/>
</dbReference>
<dbReference type="RefSeq" id="WP_245096982.1">
    <property type="nucleotide sequence ID" value="NZ_CP095053.1"/>
</dbReference>
<evidence type="ECO:0000256" key="4">
    <source>
        <dbReference type="ARBA" id="ARBA00022777"/>
    </source>
</evidence>
<dbReference type="InterPro" id="IPR035965">
    <property type="entry name" value="PAS-like_dom_sf"/>
</dbReference>
<sequence>MSADILFTGGGEMGERIRTLDWSRTKLGPVADWPQSLITAVQIMLGSRFPMMVHWGPELVHFYNDGYAAILQTKHPGALGQPAQPWWDEMWPFLTPIFEQVWAGHTTHFENQLVLPNRRGFVEETYFTFSHSPIRNESGQVAGVFVTAMETTTTVLNQRRLAMFSSLMAHAALASRPVEAAQHLVASLATDSDDIPFALLYSIDQPAQMAHLTGWFGLPAGEPTAPSTLSLNTSRYWPMAETLSARQPVLVDDLPTRFGSWPEGNWSVIPTQALLLPLRLHENDTAADKVLIVGLSPRRPLDADYYAFFSLVADYAGRALNHAAATYEAYRLNQALQEANSSLDTFVHIAAHDLKGPTNNLESLIEVYREEPAGAAQEHVMTLLTKEVHRLTSTVAGLLDILRSQHTAAPPAERVELQTVFSRVYADLMGYMQAQEGMITADFSRAPVVVCPPAYLESILKNLLHNALKYRAPDRPPVVHVSTRSRDNNVVLSIVDNGIGIDLQRDRDRLFSPFTRLTAEGEGAGLGLYMVRSLVQQQGGALDASSSPGVGTTFTIVLPATGPEK</sequence>
<dbReference type="InterPro" id="IPR050351">
    <property type="entry name" value="BphY/WalK/GraS-like"/>
</dbReference>
<protein>
    <recommendedName>
        <fullName evidence="2">histidine kinase</fullName>
        <ecNumber evidence="2">2.7.13.3</ecNumber>
    </recommendedName>
</protein>
<dbReference type="EC" id="2.7.13.3" evidence="2"/>
<dbReference type="InterPro" id="IPR036890">
    <property type="entry name" value="HATPase_C_sf"/>
</dbReference>
<feature type="domain" description="Histidine kinase" evidence="5">
    <location>
        <begin position="349"/>
        <end position="562"/>
    </location>
</feature>
<dbReference type="PANTHER" id="PTHR42878">
    <property type="entry name" value="TWO-COMPONENT HISTIDINE KINASE"/>
    <property type="match status" value="1"/>
</dbReference>
<evidence type="ECO:0000256" key="2">
    <source>
        <dbReference type="ARBA" id="ARBA00012438"/>
    </source>
</evidence>
<dbReference type="Gene3D" id="3.30.450.20">
    <property type="entry name" value="PAS domain"/>
    <property type="match status" value="1"/>
</dbReference>
<dbReference type="InterPro" id="IPR004358">
    <property type="entry name" value="Sig_transdc_His_kin-like_C"/>
</dbReference>
<organism evidence="6 7">
    <name type="scientific">Hymenobacter aerilatus</name>
    <dbReference type="NCBI Taxonomy" id="2932251"/>
    <lineage>
        <taxon>Bacteria</taxon>
        <taxon>Pseudomonadati</taxon>
        <taxon>Bacteroidota</taxon>
        <taxon>Cytophagia</taxon>
        <taxon>Cytophagales</taxon>
        <taxon>Hymenobacteraceae</taxon>
        <taxon>Hymenobacter</taxon>
    </lineage>
</organism>